<evidence type="ECO:0000256" key="7">
    <source>
        <dbReference type="ARBA" id="ARBA00023204"/>
    </source>
</evidence>
<comment type="similarity">
    <text evidence="2">Belongs to the tyrosyl-DNA phosphodiesterase family.</text>
</comment>
<dbReference type="InterPro" id="IPR008984">
    <property type="entry name" value="SMAD_FHA_dom_sf"/>
</dbReference>
<dbReference type="Gene3D" id="3.30.870.10">
    <property type="entry name" value="Endonuclease Chain A"/>
    <property type="match status" value="2"/>
</dbReference>
<dbReference type="EMBL" id="JABFOF010000010">
    <property type="protein sequence ID" value="KAG2375451.1"/>
    <property type="molecule type" value="Genomic_DNA"/>
</dbReference>
<keyword evidence="7" id="KW-0234">DNA repair</keyword>
<dbReference type="InterPro" id="IPR010347">
    <property type="entry name" value="Tdp1"/>
</dbReference>
<keyword evidence="8" id="KW-0539">Nucleus</keyword>
<sequence length="592" mass="66215">MSLSEVGYLIPVNQSLEEEGLVPKLAITDGANVIGRNNIPVSDKRLSRKHLTLTASRDGSANLLVEGPNPIVVNSGNKRRKLNHKEEATICNGDVIELIPGHHLFKYQVLGGDVNSSSGRSNEPQSSFRNKALGRTSRDKVETCSQKQGRDAETRKFVHSKSGEDSSVEAIRNFHVPNDQIPSTFRLLRVQGLPPWANTSCVSIGDVIQGDILVAILSNYMVDIDWLIPACPALSKVPHVLVIHGESDGRVECIKRSKPAKWILHKPALPISFGTHHSKAMLLIYPQGVRVIVHTANLIYVDWNNKSQGLWMQDFPWKDQNSPSNGSGFENDLVEYLSILKWPEFSVKLPSLGSVSICPSFFRKFDYSDARVRLIASVPGYHSGNSLKKWGHMKLRSLLQECTFDEEFKKSPLVYQFSSLGSLDEKWMSELASSMSAGLSKDKTPLGMGEPQIIWPTVEDVRCSLEGYGAGSAIPSPLKNVEKAFLKKYWAKWKADHTGRGIFCLRHNCLLASLESNLSKSPTFARYNNQSLATQLMIRSYEDSMHSPSDVIIPLPLPYELPPLPYSSQDVPWSWDRQYKNKDVYGHVWPRI</sequence>
<dbReference type="Pfam" id="PF06087">
    <property type="entry name" value="Tyr-DNA_phospho"/>
    <property type="match status" value="1"/>
</dbReference>
<dbReference type="GO" id="GO:0005634">
    <property type="term" value="C:nucleus"/>
    <property type="evidence" value="ECO:0007669"/>
    <property type="project" value="UniProtKB-SubCell"/>
</dbReference>
<comment type="caution">
    <text evidence="13">The sequence shown here is derived from an EMBL/GenBank/DDBJ whole genome shotgun (WGS) entry which is preliminary data.</text>
</comment>
<evidence type="ECO:0000256" key="9">
    <source>
        <dbReference type="PIRSR" id="PIRSR610347-1"/>
    </source>
</evidence>
<evidence type="ECO:0000256" key="8">
    <source>
        <dbReference type="ARBA" id="ARBA00023242"/>
    </source>
</evidence>
<feature type="compositionally biased region" description="Basic and acidic residues" evidence="12">
    <location>
        <begin position="136"/>
        <end position="162"/>
    </location>
</feature>
<feature type="binding site" evidence="10">
    <location>
        <position position="279"/>
    </location>
    <ligand>
        <name>substrate</name>
    </ligand>
</feature>
<keyword evidence="6" id="KW-0269">Exonuclease</keyword>
<gene>
    <name evidence="13" type="ORF">HKW66_Vig0163950</name>
</gene>
<evidence type="ECO:0000256" key="12">
    <source>
        <dbReference type="SAM" id="MobiDB-lite"/>
    </source>
</evidence>
<evidence type="ECO:0000256" key="11">
    <source>
        <dbReference type="PIRSR" id="PIRSR610347-3"/>
    </source>
</evidence>
<evidence type="ECO:0000256" key="3">
    <source>
        <dbReference type="ARBA" id="ARBA00022722"/>
    </source>
</evidence>
<dbReference type="GO" id="GO:0003690">
    <property type="term" value="F:double-stranded DNA binding"/>
    <property type="evidence" value="ECO:0007669"/>
    <property type="project" value="TreeGrafter"/>
</dbReference>
<protein>
    <submittedName>
        <fullName evidence="13">Tyrosyl-DNA phosphodiesterase</fullName>
    </submittedName>
</protein>
<evidence type="ECO:0000256" key="5">
    <source>
        <dbReference type="ARBA" id="ARBA00022801"/>
    </source>
</evidence>
<proteinExistence type="inferred from homology"/>
<feature type="active site" description="Nucleophile" evidence="9">
    <location>
        <position position="277"/>
    </location>
</feature>
<dbReference type="FunFam" id="3.30.870.10:FF:000028">
    <property type="entry name" value="Tyrosyl-DNA phosphodiesterase 1"/>
    <property type="match status" value="1"/>
</dbReference>
<accession>A0A8T0JHN4</accession>
<dbReference type="PANTHER" id="PTHR12415">
    <property type="entry name" value="TYROSYL-DNA PHOSPHODIESTERASE 1"/>
    <property type="match status" value="1"/>
</dbReference>
<evidence type="ECO:0000256" key="1">
    <source>
        <dbReference type="ARBA" id="ARBA00004123"/>
    </source>
</evidence>
<keyword evidence="5" id="KW-0378">Hydrolase</keyword>
<keyword evidence="3" id="KW-0540">Nuclease</keyword>
<feature type="region of interest" description="Disordered" evidence="12">
    <location>
        <begin position="115"/>
        <end position="162"/>
    </location>
</feature>
<dbReference type="GO" id="GO:0003697">
    <property type="term" value="F:single-stranded DNA binding"/>
    <property type="evidence" value="ECO:0007669"/>
    <property type="project" value="TreeGrafter"/>
</dbReference>
<evidence type="ECO:0000313" key="14">
    <source>
        <dbReference type="Proteomes" id="UP000743370"/>
    </source>
</evidence>
<dbReference type="CDD" id="cd09122">
    <property type="entry name" value="PLDc_Tdp1_1"/>
    <property type="match status" value="1"/>
</dbReference>
<reference evidence="13 14" key="1">
    <citation type="submission" date="2020-05" db="EMBL/GenBank/DDBJ databases">
        <title>Vigna angularis (adzuki bean) Var. LongXiaoDou No. 4 denovo assembly.</title>
        <authorList>
            <person name="Xiang H."/>
        </authorList>
    </citation>
    <scope>NUCLEOTIDE SEQUENCE [LARGE SCALE GENOMIC DNA]</scope>
    <source>
        <tissue evidence="13">Leaf</tissue>
    </source>
</reference>
<dbReference type="AlphaFoldDB" id="A0A8T0JHN4"/>
<evidence type="ECO:0000256" key="2">
    <source>
        <dbReference type="ARBA" id="ARBA00010205"/>
    </source>
</evidence>
<dbReference type="GO" id="GO:0004527">
    <property type="term" value="F:exonuclease activity"/>
    <property type="evidence" value="ECO:0007669"/>
    <property type="project" value="UniProtKB-KW"/>
</dbReference>
<evidence type="ECO:0000313" key="13">
    <source>
        <dbReference type="EMBL" id="KAG2375451.1"/>
    </source>
</evidence>
<organism evidence="13 14">
    <name type="scientific">Phaseolus angularis</name>
    <name type="common">Azuki bean</name>
    <name type="synonym">Vigna angularis</name>
    <dbReference type="NCBI Taxonomy" id="3914"/>
    <lineage>
        <taxon>Eukaryota</taxon>
        <taxon>Viridiplantae</taxon>
        <taxon>Streptophyta</taxon>
        <taxon>Embryophyta</taxon>
        <taxon>Tracheophyta</taxon>
        <taxon>Spermatophyta</taxon>
        <taxon>Magnoliopsida</taxon>
        <taxon>eudicotyledons</taxon>
        <taxon>Gunneridae</taxon>
        <taxon>Pentapetalae</taxon>
        <taxon>rosids</taxon>
        <taxon>fabids</taxon>
        <taxon>Fabales</taxon>
        <taxon>Fabaceae</taxon>
        <taxon>Papilionoideae</taxon>
        <taxon>50 kb inversion clade</taxon>
        <taxon>NPAAA clade</taxon>
        <taxon>indigoferoid/millettioid clade</taxon>
        <taxon>Phaseoleae</taxon>
        <taxon>Vigna</taxon>
    </lineage>
</organism>
<dbReference type="CDD" id="cd22671">
    <property type="entry name" value="FHA_APTX-like"/>
    <property type="match status" value="1"/>
</dbReference>
<dbReference type="GO" id="GO:0017005">
    <property type="term" value="F:3'-tyrosyl-DNA phosphodiesterase activity"/>
    <property type="evidence" value="ECO:0007669"/>
    <property type="project" value="TreeGrafter"/>
</dbReference>
<dbReference type="SUPFAM" id="SSF49879">
    <property type="entry name" value="SMAD/FHA domain"/>
    <property type="match status" value="1"/>
</dbReference>
<dbReference type="GO" id="GO:0006281">
    <property type="term" value="P:DNA repair"/>
    <property type="evidence" value="ECO:0007669"/>
    <property type="project" value="UniProtKB-KW"/>
</dbReference>
<dbReference type="Proteomes" id="UP000743370">
    <property type="component" value="Unassembled WGS sequence"/>
</dbReference>
<evidence type="ECO:0000256" key="4">
    <source>
        <dbReference type="ARBA" id="ARBA00022763"/>
    </source>
</evidence>
<evidence type="ECO:0000256" key="6">
    <source>
        <dbReference type="ARBA" id="ARBA00022839"/>
    </source>
</evidence>
<keyword evidence="4" id="KW-0227">DNA damage</keyword>
<feature type="compositionally biased region" description="Polar residues" evidence="12">
    <location>
        <begin position="115"/>
        <end position="129"/>
    </location>
</feature>
<evidence type="ECO:0000256" key="10">
    <source>
        <dbReference type="PIRSR" id="PIRSR610347-2"/>
    </source>
</evidence>
<feature type="site" description="Interaction with DNA" evidence="11">
    <location>
        <position position="519"/>
    </location>
</feature>
<dbReference type="FunFam" id="2.60.200.20:FF:000047">
    <property type="entry name" value="Tyrosyl-DNA phosphodiesterase 1"/>
    <property type="match status" value="1"/>
</dbReference>
<dbReference type="Gene3D" id="2.60.200.20">
    <property type="match status" value="1"/>
</dbReference>
<dbReference type="PANTHER" id="PTHR12415:SF0">
    <property type="entry name" value="TYROSYL-DNA PHOSPHODIESTERASE 1"/>
    <property type="match status" value="1"/>
</dbReference>
<name>A0A8T0JHN4_PHAAN</name>
<comment type="subcellular location">
    <subcellularLocation>
        <location evidence="1">Nucleus</location>
    </subcellularLocation>
</comment>
<dbReference type="SUPFAM" id="SSF56024">
    <property type="entry name" value="Phospholipase D/nuclease"/>
    <property type="match status" value="2"/>
</dbReference>